<dbReference type="OrthoDB" id="1719804at2759"/>
<accession>A0A5N6QJ79</accession>
<dbReference type="AlphaFoldDB" id="A0A5N6QJ79"/>
<dbReference type="PANTHER" id="PTHR34808:SF5">
    <property type="entry name" value="SMP DOMAIN-CONTAINING PROTEIN"/>
    <property type="match status" value="1"/>
</dbReference>
<evidence type="ECO:0000313" key="2">
    <source>
        <dbReference type="EMBL" id="KAE7999207.1"/>
    </source>
</evidence>
<organism evidence="2 3">
    <name type="scientific">Carpinus fangiana</name>
    <dbReference type="NCBI Taxonomy" id="176857"/>
    <lineage>
        <taxon>Eukaryota</taxon>
        <taxon>Viridiplantae</taxon>
        <taxon>Streptophyta</taxon>
        <taxon>Embryophyta</taxon>
        <taxon>Tracheophyta</taxon>
        <taxon>Spermatophyta</taxon>
        <taxon>Magnoliopsida</taxon>
        <taxon>eudicotyledons</taxon>
        <taxon>Gunneridae</taxon>
        <taxon>Pentapetalae</taxon>
        <taxon>rosids</taxon>
        <taxon>fabids</taxon>
        <taxon>Fagales</taxon>
        <taxon>Betulaceae</taxon>
        <taxon>Carpinus</taxon>
    </lineage>
</organism>
<reference evidence="2 3" key="1">
    <citation type="submission" date="2019-06" db="EMBL/GenBank/DDBJ databases">
        <title>A chromosomal-level reference genome of Carpinus fangiana (Coryloideae, Betulaceae).</title>
        <authorList>
            <person name="Yang X."/>
            <person name="Wang Z."/>
            <person name="Zhang L."/>
            <person name="Hao G."/>
            <person name="Liu J."/>
            <person name="Yang Y."/>
        </authorList>
    </citation>
    <scope>NUCLEOTIDE SEQUENCE [LARGE SCALE GENOMIC DNA]</scope>
    <source>
        <strain evidence="2">Cfa_2016G</strain>
        <tissue evidence="2">Leaf</tissue>
    </source>
</reference>
<dbReference type="EMBL" id="CM017321">
    <property type="protein sequence ID" value="KAE7999207.1"/>
    <property type="molecule type" value="Genomic_DNA"/>
</dbReference>
<name>A0A5N6QJ79_9ROSI</name>
<protein>
    <submittedName>
        <fullName evidence="2">Uncharacterized protein</fullName>
    </submittedName>
</protein>
<dbReference type="PANTHER" id="PTHR34808">
    <property type="entry name" value="EXPRESSED PROTEIN"/>
    <property type="match status" value="1"/>
</dbReference>
<evidence type="ECO:0000313" key="3">
    <source>
        <dbReference type="Proteomes" id="UP000327013"/>
    </source>
</evidence>
<gene>
    <name evidence="2" type="ORF">FH972_003662</name>
</gene>
<keyword evidence="3" id="KW-1185">Reference proteome</keyword>
<sequence>MGSNCYPISLIKRFELLRYEVAADVVQKKEPNEASTIFIEGSRPLEVAVPVTTDVERHVEDENQLQKAVDQCEETARNIIELPSQCSCTTTNVESPDQEKLKEPLSAPF</sequence>
<dbReference type="Proteomes" id="UP000327013">
    <property type="component" value="Chromosome 1"/>
</dbReference>
<evidence type="ECO:0000256" key="1">
    <source>
        <dbReference type="SAM" id="MobiDB-lite"/>
    </source>
</evidence>
<feature type="region of interest" description="Disordered" evidence="1">
    <location>
        <begin position="88"/>
        <end position="109"/>
    </location>
</feature>
<proteinExistence type="predicted"/>